<sequence>MLRKVSFSLWNILVANGNNTAPVLAEGRLRFFCVELFAVSTMDISHNNTGGIPLAHHEEAGLALSPLLNRSAPLQLPSAPADVVLLVRFMSRTAHYLLTVGTYRLALDLLNAAGGLLHKVPAADRSIDIQRLCLTRHIWSAEATWRLQSALWKGTVAGRDEDPTSLLGPCLDSLKAAMKLLSTLPDETEYMCTVLVRLAQLGVDAAKRGCGGRDVLDTGAELSRPHVTPADFAVKCVSLALRKEDSLEPPSLAAAYLCLSDAYALVGESEKALQCAEFGAGKDPSLRASIRVVQALVGVDRLKDAAERAHALAAAPETDASHASRAIDVVLAGLEEAGPTKGGSVFPLCVAAYEALETSHPLCDVPFRLLPRLITVAIALNCPDGLRLMMRLAQRYCQGRASIPIESVPPLFTLCYSEARRRLLQKEAAAAVDWVECAVAWGTYFSRPDCPPAKEGAYVMKAPYNLTMFPMPLPLHAIALPVPFDTPAAQALRLKSNALLAGSASDSNALLSALSAVEAAKKESVDARDRYVALLRKQSAGESNASASGHGTSADTMSDTLMLDTGSGGTDYAEDLMQIDPVPATSHFAAFELHSLLNDVAKGKEALDALMHSVGFEPTFLAVASQTAFSNGSHQLTTYALEQLARAHGADPMGEDEDPADGADWTYEDIAAGSESLSLLRAMLVVLNKAPQTPDVDVMLVYFQRARNIVVKACDALRAREEETGSESDITPSSVLTLLRPDLLAFFAASAYNSGLCYTADHKRQGGELLLISAEIEAVRCMVLVYSQEAEDDEDEEGSSTEEQDALPTVRLPSAVVGCATAITEVGRECSAARDTEGVEGAAALLCRAIVVVRSLLVPLGGNQTFPGLVLVRPVFPDVRDPSDPFESVNEEVTCTKLLSVLSVCLLGLCELAIMSDKPILASDTDSLPLSSGVLPLLAASPPSSMLMNLCAALPGTAAFRSRPTSCYKLGKVVLRVFERAKQAGVEELASTLPCVIRACRLSVDHSPVCDDLTDMASGVLGVFQYGVDQGMDMAGLALEARWFLAFLWNRGVKAYDTNSVAGGSATRTVGALEVALQFVAFAAEKDRDRLDGSLRPIYTAIKAAFVTSDDASLRSVFGPPAQDTRPM</sequence>
<dbReference type="AlphaFoldDB" id="A0A9K3CVI9"/>
<accession>A0A9K3CVI9</accession>
<protein>
    <submittedName>
        <fullName evidence="1">Uncharacterized protein</fullName>
    </submittedName>
</protein>
<comment type="caution">
    <text evidence="1">The sequence shown here is derived from an EMBL/GenBank/DDBJ whole genome shotgun (WGS) entry which is preliminary data.</text>
</comment>
<dbReference type="Proteomes" id="UP000265618">
    <property type="component" value="Unassembled WGS sequence"/>
</dbReference>
<dbReference type="EMBL" id="BDIP01001259">
    <property type="protein sequence ID" value="GIQ83986.1"/>
    <property type="molecule type" value="Genomic_DNA"/>
</dbReference>
<keyword evidence="2" id="KW-1185">Reference proteome</keyword>
<evidence type="ECO:0000313" key="1">
    <source>
        <dbReference type="EMBL" id="GIQ83986.1"/>
    </source>
</evidence>
<organism evidence="1 2">
    <name type="scientific">Kipferlia bialata</name>
    <dbReference type="NCBI Taxonomy" id="797122"/>
    <lineage>
        <taxon>Eukaryota</taxon>
        <taxon>Metamonada</taxon>
        <taxon>Carpediemonas-like organisms</taxon>
        <taxon>Kipferlia</taxon>
    </lineage>
</organism>
<name>A0A9K3CVI9_9EUKA</name>
<reference evidence="1 2" key="1">
    <citation type="journal article" date="2018" name="PLoS ONE">
        <title>The draft genome of Kipferlia bialata reveals reductive genome evolution in fornicate parasites.</title>
        <authorList>
            <person name="Tanifuji G."/>
            <person name="Takabayashi S."/>
            <person name="Kume K."/>
            <person name="Takagi M."/>
            <person name="Nakayama T."/>
            <person name="Kamikawa R."/>
            <person name="Inagaki Y."/>
            <person name="Hashimoto T."/>
        </authorList>
    </citation>
    <scope>NUCLEOTIDE SEQUENCE [LARGE SCALE GENOMIC DNA]</scope>
    <source>
        <strain evidence="1">NY0173</strain>
    </source>
</reference>
<evidence type="ECO:0000313" key="2">
    <source>
        <dbReference type="Proteomes" id="UP000265618"/>
    </source>
</evidence>
<gene>
    <name evidence="1" type="ORF">KIPB_005396</name>
</gene>
<proteinExistence type="predicted"/>